<dbReference type="Proteomes" id="UP000789803">
    <property type="component" value="Unassembled WGS sequence"/>
</dbReference>
<dbReference type="EMBL" id="CAJHOF010000003">
    <property type="protein sequence ID" value="CAD7287608.1"/>
    <property type="molecule type" value="Genomic_DNA"/>
</dbReference>
<evidence type="ECO:0000256" key="1">
    <source>
        <dbReference type="SAM" id="Phobius"/>
    </source>
</evidence>
<feature type="transmembrane region" description="Helical" evidence="1">
    <location>
        <begin position="77"/>
        <end position="95"/>
    </location>
</feature>
<feature type="transmembrane region" description="Helical" evidence="1">
    <location>
        <begin position="115"/>
        <end position="133"/>
    </location>
</feature>
<keyword evidence="1" id="KW-0812">Transmembrane</keyword>
<dbReference type="RefSeq" id="WP_229932308.1">
    <property type="nucleotide sequence ID" value="NZ_CAJHOF010000003.1"/>
</dbReference>
<evidence type="ECO:0000313" key="3">
    <source>
        <dbReference type="Proteomes" id="UP000789803"/>
    </source>
</evidence>
<protein>
    <submittedName>
        <fullName evidence="2">Uncharacterized protein</fullName>
    </submittedName>
</protein>
<reference evidence="2 3" key="1">
    <citation type="submission" date="2020-11" db="EMBL/GenBank/DDBJ databases">
        <authorList>
            <person name="Peeters C."/>
        </authorList>
    </citation>
    <scope>NUCLEOTIDE SEQUENCE [LARGE SCALE GENOMIC DNA]</scope>
    <source>
        <strain evidence="2 3">LMG 7974</strain>
    </source>
</reference>
<accession>A0ABM8Q423</accession>
<gene>
    <name evidence="2" type="ORF">LMG7974_00487</name>
</gene>
<comment type="caution">
    <text evidence="2">The sequence shown here is derived from an EMBL/GenBank/DDBJ whole genome shotgun (WGS) entry which is preliminary data.</text>
</comment>
<organism evidence="2 3">
    <name type="scientific">Campylobacter majalis</name>
    <dbReference type="NCBI Taxonomy" id="2790656"/>
    <lineage>
        <taxon>Bacteria</taxon>
        <taxon>Pseudomonadati</taxon>
        <taxon>Campylobacterota</taxon>
        <taxon>Epsilonproteobacteria</taxon>
        <taxon>Campylobacterales</taxon>
        <taxon>Campylobacteraceae</taxon>
        <taxon>Campylobacter</taxon>
    </lineage>
</organism>
<keyword evidence="3" id="KW-1185">Reference proteome</keyword>
<sequence length="135" mass="15277">MQHLAELFAYTYPIHKGLMHLLLTLIVIYLLLTQFGVSTKNYVLRVRYFLPLYHGALSIIMFSGILLLAALGFNLTLKISAMILSVILLIAISVIGFKKLKFYAPKNELHKFKRFALFQGLAEILLIVFAGTFKG</sequence>
<feature type="transmembrane region" description="Helical" evidence="1">
    <location>
        <begin position="49"/>
        <end position="71"/>
    </location>
</feature>
<keyword evidence="1" id="KW-1133">Transmembrane helix</keyword>
<name>A0ABM8Q423_9BACT</name>
<evidence type="ECO:0000313" key="2">
    <source>
        <dbReference type="EMBL" id="CAD7287608.1"/>
    </source>
</evidence>
<proteinExistence type="predicted"/>
<keyword evidence="1" id="KW-0472">Membrane</keyword>
<feature type="transmembrane region" description="Helical" evidence="1">
    <location>
        <begin position="17"/>
        <end position="37"/>
    </location>
</feature>